<comment type="function">
    <text evidence="14">Acts as a bona fide target gene of p53/TP53. May play a role in the TP53-dependent growth regulatory pathway. May contribute to TP53-mediated apoptosis by regulation of TP53 expression and translocation to the nucleus and nucleolus.</text>
</comment>
<feature type="compositionally biased region" description="Pro residues" evidence="17">
    <location>
        <begin position="213"/>
        <end position="224"/>
    </location>
</feature>
<evidence type="ECO:0000259" key="18">
    <source>
        <dbReference type="PROSITE" id="PS00028"/>
    </source>
</evidence>
<evidence type="ECO:0000256" key="4">
    <source>
        <dbReference type="ARBA" id="ARBA00022703"/>
    </source>
</evidence>
<dbReference type="GO" id="GO:0006915">
    <property type="term" value="P:apoptotic process"/>
    <property type="evidence" value="ECO:0007669"/>
    <property type="project" value="UniProtKB-KW"/>
</dbReference>
<dbReference type="GO" id="GO:0015031">
    <property type="term" value="P:protein transport"/>
    <property type="evidence" value="ECO:0007669"/>
    <property type="project" value="UniProtKB-KW"/>
</dbReference>
<gene>
    <name evidence="19" type="ORF">XNOV1_A040548</name>
</gene>
<dbReference type="GO" id="GO:0008270">
    <property type="term" value="F:zinc ion binding"/>
    <property type="evidence" value="ECO:0007669"/>
    <property type="project" value="UniProtKB-KW"/>
</dbReference>
<accession>A0AAV1FJ19</accession>
<evidence type="ECO:0000256" key="2">
    <source>
        <dbReference type="ARBA" id="ARBA00022448"/>
    </source>
</evidence>
<evidence type="ECO:0000256" key="6">
    <source>
        <dbReference type="ARBA" id="ARBA00022737"/>
    </source>
</evidence>
<dbReference type="EMBL" id="OY660870">
    <property type="protein sequence ID" value="CAJ1061040.1"/>
    <property type="molecule type" value="Genomic_DNA"/>
</dbReference>
<keyword evidence="10" id="KW-0694">RNA-binding</keyword>
<evidence type="ECO:0000256" key="10">
    <source>
        <dbReference type="ARBA" id="ARBA00022884"/>
    </source>
</evidence>
<sequence>MMALQLKTGDAAYYQSAEYCRNYTSPPVSYGNSSHYLTRLPGPETMLKPPLSLFSHPQQPFHHLDSLHQLGPPPMAPVQPLGPPPMAPAQAMGPPTMVPTQTLCPPPITAAPCTLRPPHITPPHSLGPPPMAPTPPLGPPPMAHTLLPPPVDHSQAIVPRTMDLTQQLGPPPLNPQQALVPPPVVAPGAGRFPLPPSPLSSPPVPGPDTSQLPPRPPGPAPIPNPMSCVIPGGPLLDQASEQPQDEGSPLGVEEQEDSLGLGELCKPLYCKLCNVTLNSAQQAQAHYQGKNHSKKLRNFYAGSQQPPAIRIPDALEGAGQTALSSGSNDNDAGRQALYKGATRVILATENDYCKLCDASFSSPAVAQAHYQGKNHAKKLRLAEAQQNASNMEGNNEAAPRRSRKDGSEYRLVKNRRSPQISATMPGPYYNPRPRQRIPRDLAMCVTPSGQFYCSMCNCGAEQETDFRQHLESKQHKAKVSELRYRHEMENLGYS</sequence>
<evidence type="ECO:0000256" key="13">
    <source>
        <dbReference type="ARBA" id="ARBA00023242"/>
    </source>
</evidence>
<proteinExistence type="predicted"/>
<evidence type="ECO:0000256" key="9">
    <source>
        <dbReference type="ARBA" id="ARBA00022833"/>
    </source>
</evidence>
<keyword evidence="9" id="KW-0862">Zinc</keyword>
<reference evidence="19" key="1">
    <citation type="submission" date="2023-08" db="EMBL/GenBank/DDBJ databases">
        <authorList>
            <person name="Alioto T."/>
            <person name="Alioto T."/>
            <person name="Gomez Garrido J."/>
        </authorList>
    </citation>
    <scope>NUCLEOTIDE SEQUENCE</scope>
</reference>
<evidence type="ECO:0000313" key="20">
    <source>
        <dbReference type="Proteomes" id="UP001178508"/>
    </source>
</evidence>
<comment type="subcellular location">
    <subcellularLocation>
        <location evidence="1">Nucleus</location>
        <location evidence="1">Nucleolus</location>
    </subcellularLocation>
</comment>
<keyword evidence="20" id="KW-1185">Reference proteome</keyword>
<dbReference type="InterPro" id="IPR052644">
    <property type="entry name" value="ZMAT3"/>
</dbReference>
<dbReference type="GO" id="GO:0005730">
    <property type="term" value="C:nucleolus"/>
    <property type="evidence" value="ECO:0007669"/>
    <property type="project" value="UniProtKB-SubCell"/>
</dbReference>
<dbReference type="FunFam" id="3.30.160.60:FF:000612">
    <property type="entry name" value="Zinc finger matrin-type protein 3"/>
    <property type="match status" value="1"/>
</dbReference>
<dbReference type="InterPro" id="IPR036236">
    <property type="entry name" value="Znf_C2H2_sf"/>
</dbReference>
<dbReference type="GO" id="GO:0003723">
    <property type="term" value="F:RNA binding"/>
    <property type="evidence" value="ECO:0007669"/>
    <property type="project" value="UniProtKB-KW"/>
</dbReference>
<keyword evidence="3" id="KW-0341">Growth regulation</keyword>
<evidence type="ECO:0000256" key="11">
    <source>
        <dbReference type="ARBA" id="ARBA00022927"/>
    </source>
</evidence>
<feature type="compositionally biased region" description="Pro residues" evidence="17">
    <location>
        <begin position="169"/>
        <end position="185"/>
    </location>
</feature>
<keyword evidence="7" id="KW-0227">DNA damage</keyword>
<dbReference type="PANTHER" id="PTHR46786">
    <property type="entry name" value="ZINC FINGER MATRIN-TYPE PROTEIN 3"/>
    <property type="match status" value="1"/>
</dbReference>
<dbReference type="SMART" id="SM00451">
    <property type="entry name" value="ZnF_U1"/>
    <property type="match status" value="3"/>
</dbReference>
<dbReference type="PROSITE" id="PS00028">
    <property type="entry name" value="ZINC_FINGER_C2H2_1"/>
    <property type="match status" value="1"/>
</dbReference>
<comment type="subunit">
    <text evidence="15">Interacts with dsRNA.</text>
</comment>
<feature type="compositionally biased region" description="Pro residues" evidence="17">
    <location>
        <begin position="193"/>
        <end position="206"/>
    </location>
</feature>
<feature type="compositionally biased region" description="Pro residues" evidence="17">
    <location>
        <begin position="119"/>
        <end position="151"/>
    </location>
</feature>
<dbReference type="Gene3D" id="3.30.160.60">
    <property type="entry name" value="Classic Zinc Finger"/>
    <property type="match status" value="3"/>
</dbReference>
<keyword evidence="5" id="KW-0479">Metal-binding</keyword>
<feature type="region of interest" description="Disordered" evidence="17">
    <location>
        <begin position="387"/>
        <end position="434"/>
    </location>
</feature>
<evidence type="ECO:0000256" key="1">
    <source>
        <dbReference type="ARBA" id="ARBA00004604"/>
    </source>
</evidence>
<dbReference type="FunFam" id="3.30.160.60:FF:000285">
    <property type="entry name" value="Zinc finger matrin-type protein 3"/>
    <property type="match status" value="1"/>
</dbReference>
<keyword evidence="12" id="KW-0811">Translocation</keyword>
<dbReference type="SMART" id="SM00355">
    <property type="entry name" value="ZnF_C2H2"/>
    <property type="match status" value="3"/>
</dbReference>
<keyword evidence="4" id="KW-0053">Apoptosis</keyword>
<keyword evidence="2" id="KW-0813">Transport</keyword>
<evidence type="ECO:0000313" key="19">
    <source>
        <dbReference type="EMBL" id="CAJ1061040.1"/>
    </source>
</evidence>
<evidence type="ECO:0000256" key="3">
    <source>
        <dbReference type="ARBA" id="ARBA00022604"/>
    </source>
</evidence>
<evidence type="ECO:0000256" key="5">
    <source>
        <dbReference type="ARBA" id="ARBA00022723"/>
    </source>
</evidence>
<dbReference type="PANTHER" id="PTHR46786:SF1">
    <property type="entry name" value="ZINC FINGER MATRIN-TYPE PROTEIN 3"/>
    <property type="match status" value="1"/>
</dbReference>
<evidence type="ECO:0000256" key="8">
    <source>
        <dbReference type="ARBA" id="ARBA00022771"/>
    </source>
</evidence>
<evidence type="ECO:0000256" key="17">
    <source>
        <dbReference type="SAM" id="MobiDB-lite"/>
    </source>
</evidence>
<keyword evidence="13" id="KW-0539">Nucleus</keyword>
<keyword evidence="6" id="KW-0677">Repeat</keyword>
<dbReference type="Pfam" id="PF12874">
    <property type="entry name" value="zf-met"/>
    <property type="match status" value="3"/>
</dbReference>
<dbReference type="SUPFAM" id="SSF57667">
    <property type="entry name" value="beta-beta-alpha zinc fingers"/>
    <property type="match status" value="3"/>
</dbReference>
<evidence type="ECO:0000256" key="15">
    <source>
        <dbReference type="ARBA" id="ARBA00066226"/>
    </source>
</evidence>
<evidence type="ECO:0000256" key="14">
    <source>
        <dbReference type="ARBA" id="ARBA00054392"/>
    </source>
</evidence>
<keyword evidence="11" id="KW-0653">Protein transport</keyword>
<protein>
    <recommendedName>
        <fullName evidence="16">Zinc finger matrin-type protein 3</fullName>
    </recommendedName>
</protein>
<keyword evidence="8" id="KW-0863">Zinc-finger</keyword>
<feature type="region of interest" description="Disordered" evidence="17">
    <location>
        <begin position="117"/>
        <end position="255"/>
    </location>
</feature>
<dbReference type="Proteomes" id="UP001178508">
    <property type="component" value="Chromosome 7"/>
</dbReference>
<evidence type="ECO:0000256" key="16">
    <source>
        <dbReference type="ARBA" id="ARBA00067763"/>
    </source>
</evidence>
<dbReference type="AlphaFoldDB" id="A0AAV1FJ19"/>
<organism evidence="19 20">
    <name type="scientific">Xyrichtys novacula</name>
    <name type="common">Pearly razorfish</name>
    <name type="synonym">Hemipteronotus novacula</name>
    <dbReference type="NCBI Taxonomy" id="13765"/>
    <lineage>
        <taxon>Eukaryota</taxon>
        <taxon>Metazoa</taxon>
        <taxon>Chordata</taxon>
        <taxon>Craniata</taxon>
        <taxon>Vertebrata</taxon>
        <taxon>Euteleostomi</taxon>
        <taxon>Actinopterygii</taxon>
        <taxon>Neopterygii</taxon>
        <taxon>Teleostei</taxon>
        <taxon>Neoteleostei</taxon>
        <taxon>Acanthomorphata</taxon>
        <taxon>Eupercaria</taxon>
        <taxon>Labriformes</taxon>
        <taxon>Labridae</taxon>
        <taxon>Xyrichtys</taxon>
    </lineage>
</organism>
<dbReference type="InterPro" id="IPR003604">
    <property type="entry name" value="Matrin/U1-like-C_Znf_C2H2"/>
</dbReference>
<dbReference type="GO" id="GO:0006974">
    <property type="term" value="P:DNA damage response"/>
    <property type="evidence" value="ECO:0007669"/>
    <property type="project" value="UniProtKB-KW"/>
</dbReference>
<evidence type="ECO:0000256" key="12">
    <source>
        <dbReference type="ARBA" id="ARBA00023010"/>
    </source>
</evidence>
<dbReference type="InterPro" id="IPR013087">
    <property type="entry name" value="Znf_C2H2_type"/>
</dbReference>
<evidence type="ECO:0000256" key="7">
    <source>
        <dbReference type="ARBA" id="ARBA00022763"/>
    </source>
</evidence>
<feature type="domain" description="C2H2-type" evidence="18">
    <location>
        <begin position="353"/>
        <end position="375"/>
    </location>
</feature>
<name>A0AAV1FJ19_XYRNO</name>